<evidence type="ECO:0000259" key="2">
    <source>
        <dbReference type="Pfam" id="PF00535"/>
    </source>
</evidence>
<dbReference type="Proteomes" id="UP001598114">
    <property type="component" value="Unassembled WGS sequence"/>
</dbReference>
<reference evidence="3 4" key="1">
    <citation type="submission" date="2024-03" db="EMBL/GenBank/DDBJ databases">
        <title>Aquirufa genome sequencing.</title>
        <authorList>
            <person name="Pitt A."/>
            <person name="Hahn M.W."/>
        </authorList>
    </citation>
    <scope>NUCLEOTIDE SEQUENCE [LARGE SCALE GENOMIC DNA]</scope>
    <source>
        <strain evidence="3 4">PLAD-142S6K</strain>
    </source>
</reference>
<dbReference type="PANTHER" id="PTHR43630:SF2">
    <property type="entry name" value="GLYCOSYLTRANSFERASE"/>
    <property type="match status" value="1"/>
</dbReference>
<dbReference type="InterPro" id="IPR029044">
    <property type="entry name" value="Nucleotide-diphossugar_trans"/>
</dbReference>
<accession>A0ABW6D938</accession>
<dbReference type="InterPro" id="IPR001173">
    <property type="entry name" value="Glyco_trans_2-like"/>
</dbReference>
<evidence type="ECO:0000256" key="1">
    <source>
        <dbReference type="ARBA" id="ARBA00038494"/>
    </source>
</evidence>
<feature type="domain" description="Glycosyltransferase 2-like" evidence="2">
    <location>
        <begin position="6"/>
        <end position="112"/>
    </location>
</feature>
<dbReference type="GO" id="GO:0016757">
    <property type="term" value="F:glycosyltransferase activity"/>
    <property type="evidence" value="ECO:0007669"/>
    <property type="project" value="UniProtKB-KW"/>
</dbReference>
<organism evidence="3 4">
    <name type="scientific">Aquirufa echingensis</name>
    <dbReference type="NCBI Taxonomy" id="3096516"/>
    <lineage>
        <taxon>Bacteria</taxon>
        <taxon>Pseudomonadati</taxon>
        <taxon>Bacteroidota</taxon>
        <taxon>Cytophagia</taxon>
        <taxon>Cytophagales</taxon>
        <taxon>Flectobacillaceae</taxon>
        <taxon>Aquirufa</taxon>
    </lineage>
</organism>
<keyword evidence="4" id="KW-1185">Reference proteome</keyword>
<dbReference type="SUPFAM" id="SSF53448">
    <property type="entry name" value="Nucleotide-diphospho-sugar transferases"/>
    <property type="match status" value="1"/>
</dbReference>
<comment type="caution">
    <text evidence="3">The sequence shown here is derived from an EMBL/GenBank/DDBJ whole genome shotgun (WGS) entry which is preliminary data.</text>
</comment>
<evidence type="ECO:0000313" key="4">
    <source>
        <dbReference type="Proteomes" id="UP001598114"/>
    </source>
</evidence>
<name>A0ABW6D938_9BACT</name>
<dbReference type="EMBL" id="JBBKYA010000005">
    <property type="protein sequence ID" value="MFD3276812.1"/>
    <property type="molecule type" value="Genomic_DNA"/>
</dbReference>
<comment type="similarity">
    <text evidence="1">Belongs to the glycosyltransferase 2 family. WaaE/KdtX subfamily.</text>
</comment>
<gene>
    <name evidence="3" type="ORF">SKC38_11285</name>
</gene>
<dbReference type="EC" id="2.4.-.-" evidence="3"/>
<protein>
    <submittedName>
        <fullName evidence="3">Glycosyltransferase family 2 protein</fullName>
        <ecNumber evidence="3">2.4.-.-</ecNumber>
    </submittedName>
</protein>
<proteinExistence type="inferred from homology"/>
<keyword evidence="3" id="KW-0808">Transferase</keyword>
<keyword evidence="3" id="KW-0328">Glycosyltransferase</keyword>
<dbReference type="CDD" id="cd02511">
    <property type="entry name" value="Beta4Glucosyltransferase"/>
    <property type="match status" value="1"/>
</dbReference>
<dbReference type="RefSeq" id="WP_377977252.1">
    <property type="nucleotide sequence ID" value="NZ_JBBKYA010000005.1"/>
</dbReference>
<evidence type="ECO:0000313" key="3">
    <source>
        <dbReference type="EMBL" id="MFD3276812.1"/>
    </source>
</evidence>
<dbReference type="PANTHER" id="PTHR43630">
    <property type="entry name" value="POLY-BETA-1,6-N-ACETYL-D-GLUCOSAMINE SYNTHASE"/>
    <property type="match status" value="1"/>
</dbReference>
<sequence>MSGITAIILTYNEELHLGRCIASLTPICDRICIIDSFSTDRTIEIAKGLGAEVYQNPWENNYAAQLNWGINQINAKTDWTIRIDADEYLSPELINELKSILTSIPNDVSGIELTRKVLFKGKWIRFGGFYPIHLLRIWRSGQGLCESRLMDEHMILSGGKILRLQENLIDENLNSIHWWVNKHNNYARREAADILNQEFSFVETTDLAGVEVGKQAASKRKVKNNLYNKLPLGLRSLLYFCFRFFLQLGFLDHPKVWIFHFMQGFWYRLLVDINVYEAKAACQGDVFRLREYVRNEWKIKI</sequence>
<dbReference type="Pfam" id="PF00535">
    <property type="entry name" value="Glycos_transf_2"/>
    <property type="match status" value="1"/>
</dbReference>
<dbReference type="Gene3D" id="3.90.550.10">
    <property type="entry name" value="Spore Coat Polysaccharide Biosynthesis Protein SpsA, Chain A"/>
    <property type="match status" value="1"/>
</dbReference>